<reference evidence="3" key="1">
    <citation type="submission" date="2022-08" db="UniProtKB">
        <authorList>
            <consortium name="EnsemblMetazoa"/>
        </authorList>
    </citation>
    <scope>IDENTIFICATION</scope>
    <source>
        <strain evidence="3">05x7-T-G4-1.051#20</strain>
    </source>
</reference>
<protein>
    <recommendedName>
        <fullName evidence="2">RGS domain-containing protein</fullName>
    </recommendedName>
</protein>
<dbReference type="InterPro" id="IPR052246">
    <property type="entry name" value="Cell_Polariz_PKAAnc"/>
</dbReference>
<dbReference type="FunFam" id="1.10.167.10:FF:000005">
    <property type="entry name" value="Putative A-kinase anchor protein 10 mitochondrial"/>
    <property type="match status" value="1"/>
</dbReference>
<dbReference type="PANTHER" id="PTHR13155">
    <property type="entry name" value="A-KINASE ANCHOR PROTEINS"/>
    <property type="match status" value="1"/>
</dbReference>
<feature type="domain" description="RGS" evidence="2">
    <location>
        <begin position="91"/>
        <end position="128"/>
    </location>
</feature>
<dbReference type="OrthoDB" id="5584247at2759"/>
<organism evidence="3 4">
    <name type="scientific">Magallana gigas</name>
    <name type="common">Pacific oyster</name>
    <name type="synonym">Crassostrea gigas</name>
    <dbReference type="NCBI Taxonomy" id="29159"/>
    <lineage>
        <taxon>Eukaryota</taxon>
        <taxon>Metazoa</taxon>
        <taxon>Spiralia</taxon>
        <taxon>Lophotrochozoa</taxon>
        <taxon>Mollusca</taxon>
        <taxon>Bivalvia</taxon>
        <taxon>Autobranchia</taxon>
        <taxon>Pteriomorphia</taxon>
        <taxon>Ostreida</taxon>
        <taxon>Ostreoidea</taxon>
        <taxon>Ostreidae</taxon>
        <taxon>Magallana</taxon>
    </lineage>
</organism>
<dbReference type="InterPro" id="IPR036305">
    <property type="entry name" value="RGS_sf"/>
</dbReference>
<feature type="region of interest" description="Disordered" evidence="1">
    <location>
        <begin position="1"/>
        <end position="57"/>
    </location>
</feature>
<dbReference type="Proteomes" id="UP000005408">
    <property type="component" value="Unassembled WGS sequence"/>
</dbReference>
<feature type="region of interest" description="Disordered" evidence="1">
    <location>
        <begin position="612"/>
        <end position="633"/>
    </location>
</feature>
<dbReference type="GO" id="GO:0005739">
    <property type="term" value="C:mitochondrion"/>
    <property type="evidence" value="ECO:0007669"/>
    <property type="project" value="TreeGrafter"/>
</dbReference>
<feature type="domain" description="RGS" evidence="2">
    <location>
        <begin position="377"/>
        <end position="503"/>
    </location>
</feature>
<name>A0A8W8KF54_MAGGI</name>
<dbReference type="AlphaFoldDB" id="A0A8W8KF54"/>
<feature type="compositionally biased region" description="Polar residues" evidence="1">
    <location>
        <begin position="157"/>
        <end position="194"/>
    </location>
</feature>
<dbReference type="EnsemblMetazoa" id="G23619.2">
    <property type="protein sequence ID" value="G23619.2:cds"/>
    <property type="gene ID" value="G23619"/>
</dbReference>
<feature type="compositionally biased region" description="Polar residues" evidence="1">
    <location>
        <begin position="205"/>
        <end position="220"/>
    </location>
</feature>
<feature type="compositionally biased region" description="Basic residues" evidence="1">
    <location>
        <begin position="1"/>
        <end position="10"/>
    </location>
</feature>
<feature type="region of interest" description="Disordered" evidence="1">
    <location>
        <begin position="517"/>
        <end position="540"/>
    </location>
</feature>
<dbReference type="Pfam" id="PF00615">
    <property type="entry name" value="RGS"/>
    <property type="match status" value="3"/>
</dbReference>
<evidence type="ECO:0000259" key="2">
    <source>
        <dbReference type="PROSITE" id="PS50132"/>
    </source>
</evidence>
<feature type="compositionally biased region" description="Basic and acidic residues" evidence="1">
    <location>
        <begin position="47"/>
        <end position="56"/>
    </location>
</feature>
<dbReference type="OMA" id="EFHCKYQ"/>
<keyword evidence="4" id="KW-1185">Reference proteome</keyword>
<proteinExistence type="predicted"/>
<dbReference type="InterPro" id="IPR044926">
    <property type="entry name" value="RGS_subdomain_2"/>
</dbReference>
<evidence type="ECO:0000256" key="1">
    <source>
        <dbReference type="SAM" id="MobiDB-lite"/>
    </source>
</evidence>
<dbReference type="CDD" id="cd08721">
    <property type="entry name" value="RGS_AKAP2_2"/>
    <property type="match status" value="1"/>
</dbReference>
<dbReference type="Gene3D" id="1.10.167.10">
    <property type="entry name" value="Regulator of G-protein Signalling 4, domain 2"/>
    <property type="match status" value="2"/>
</dbReference>
<feature type="region of interest" description="Disordered" evidence="1">
    <location>
        <begin position="143"/>
        <end position="247"/>
    </location>
</feature>
<dbReference type="PANTHER" id="PTHR13155:SF1">
    <property type="entry name" value="A-KINASE ANCHOR PROTEIN 10, MITOCHONDRIAL"/>
    <property type="match status" value="1"/>
</dbReference>
<dbReference type="InterPro" id="IPR016137">
    <property type="entry name" value="RGS"/>
</dbReference>
<sequence length="670" mass="75202">MSFFSRRKDKKSNQQKAPDASLKRNHSQRSTQSLRKEDSINGDLTDESGRSFDGRSRRPVSLCLDESCDPDLGVTSRQPASPLRYSKLSKSLDEILKDKDALSCFIEFMESRKSGQYIRFWLDAESFQVSTWSRLRSQSLNSARKSSSIVKQDKHTSQPLRTGQWTSENTLDLGSSCQRVTEGSLPSSNTTSSEKLTEEVPNKPITDTGQPSVQPNQSETYLKPKPHSLPVTPVDPEDKHLPGAPDPTCDISDSIESRLSDTVSNSAIKRAESLKKTNLSQDELANKLRKSIARDAVSIFQNYLSHDAPNPVQITDDLRNQCMAKICREDGEVDPACFTDCQEFVLNVMQVEHMPDFTSSEFLCKHQVNILTKGQITLSDILYNDGAMFYFMEYMEQEGGSDLLQFWLATDNFQQHLLSCDGHYDGMQAQSDAMVIYDKYFSLQASHPLGFDDKTRFEVEGNICREEGPLPSCFAKTHHIAFRTIEKSYFPSFLQSEMYYKYLSELVSTVTIATDLPKQSKHKRQDSDASSVHSTHSAGSESIKNTLLAMDSSYLRRTAKTTSRLKESEMNLDPCLLNPDLLWRRPSPGMSLGKVDELGRFVSELDPQPVLDKAKANSTGNSGLFKKRKGKDKEQEDMALQIAQMIISDVTSVTQAIGAMQNLDPPSHDS</sequence>
<dbReference type="GO" id="GO:0005886">
    <property type="term" value="C:plasma membrane"/>
    <property type="evidence" value="ECO:0007669"/>
    <property type="project" value="TreeGrafter"/>
</dbReference>
<dbReference type="PROSITE" id="PS50132">
    <property type="entry name" value="RGS"/>
    <property type="match status" value="3"/>
</dbReference>
<evidence type="ECO:0000313" key="3">
    <source>
        <dbReference type="EnsemblMetazoa" id="G23619.2:cds"/>
    </source>
</evidence>
<feature type="compositionally biased region" description="Polar residues" evidence="1">
    <location>
        <begin position="528"/>
        <end position="540"/>
    </location>
</feature>
<dbReference type="SUPFAM" id="SSF48097">
    <property type="entry name" value="Regulator of G-protein signaling, RGS"/>
    <property type="match status" value="2"/>
</dbReference>
<dbReference type="GO" id="GO:0008104">
    <property type="term" value="P:intracellular protein localization"/>
    <property type="evidence" value="ECO:0007669"/>
    <property type="project" value="TreeGrafter"/>
</dbReference>
<accession>A0A8W8KF54</accession>
<feature type="domain" description="RGS" evidence="2">
    <location>
        <begin position="272"/>
        <end position="363"/>
    </location>
</feature>
<evidence type="ECO:0000313" key="4">
    <source>
        <dbReference type="Proteomes" id="UP000005408"/>
    </source>
</evidence>
<dbReference type="SMART" id="SM00315">
    <property type="entry name" value="RGS"/>
    <property type="match status" value="2"/>
</dbReference>